<name>A0A6B4RYM8_CLOBO</name>
<evidence type="ECO:0000313" key="6">
    <source>
        <dbReference type="EMBL" id="NFF87271.1"/>
    </source>
</evidence>
<dbReference type="RefSeq" id="WP_088666859.1">
    <property type="nucleotide sequence ID" value="NZ_LFPA01000171.1"/>
</dbReference>
<dbReference type="OrthoDB" id="9798247at2"/>
<dbReference type="Proteomes" id="UP000476820">
    <property type="component" value="Unassembled WGS sequence"/>
</dbReference>
<dbReference type="InterPro" id="IPR008162">
    <property type="entry name" value="Pyrophosphatase"/>
</dbReference>
<evidence type="ECO:0000313" key="7">
    <source>
        <dbReference type="EMBL" id="NFN36515.1"/>
    </source>
</evidence>
<dbReference type="Pfam" id="PF00719">
    <property type="entry name" value="Pyrophosphatase"/>
    <property type="match status" value="1"/>
</dbReference>
<dbReference type="EMBL" id="SWVK01000024">
    <property type="protein sequence ID" value="NFN36515.1"/>
    <property type="molecule type" value="Genomic_DNA"/>
</dbReference>
<comment type="caution">
    <text evidence="7">The sequence shown here is derived from an EMBL/GenBank/DDBJ whole genome shotgun (WGS) entry which is preliminary data.</text>
</comment>
<evidence type="ECO:0000313" key="8">
    <source>
        <dbReference type="Proteomes" id="UP000473681"/>
    </source>
</evidence>
<sequence length="110" mass="12849">MESYLGKLVKVKMDRILGSKHPKHNFIYSLNYGFIPNTTSGDGEEIDVYIIGEFEPLETYEGYVVAIIKRINDVEDKLVVCKELNKYNKEQIKALVEFQERFFESTIITY</sequence>
<evidence type="ECO:0000256" key="3">
    <source>
        <dbReference type="ARBA" id="ARBA00022723"/>
    </source>
</evidence>
<dbReference type="AlphaFoldDB" id="A0A6B4RYM8"/>
<evidence type="ECO:0000256" key="2">
    <source>
        <dbReference type="ARBA" id="ARBA00012146"/>
    </source>
</evidence>
<accession>A0A6B4RYM8</accession>
<dbReference type="SUPFAM" id="SSF50324">
    <property type="entry name" value="Inorganic pyrophosphatase"/>
    <property type="match status" value="1"/>
</dbReference>
<evidence type="ECO:0000313" key="9">
    <source>
        <dbReference type="Proteomes" id="UP000476820"/>
    </source>
</evidence>
<dbReference type="GO" id="GO:0000287">
    <property type="term" value="F:magnesium ion binding"/>
    <property type="evidence" value="ECO:0007669"/>
    <property type="project" value="InterPro"/>
</dbReference>
<dbReference type="EMBL" id="SWOV01000009">
    <property type="protein sequence ID" value="NFF87271.1"/>
    <property type="molecule type" value="Genomic_DNA"/>
</dbReference>
<dbReference type="GO" id="GO:0005737">
    <property type="term" value="C:cytoplasm"/>
    <property type="evidence" value="ECO:0007669"/>
    <property type="project" value="InterPro"/>
</dbReference>
<organism evidence="7 8">
    <name type="scientific">Clostridium botulinum</name>
    <dbReference type="NCBI Taxonomy" id="1491"/>
    <lineage>
        <taxon>Bacteria</taxon>
        <taxon>Bacillati</taxon>
        <taxon>Bacillota</taxon>
        <taxon>Clostridia</taxon>
        <taxon>Eubacteriales</taxon>
        <taxon>Clostridiaceae</taxon>
        <taxon>Clostridium</taxon>
    </lineage>
</organism>
<reference evidence="8 9" key="1">
    <citation type="submission" date="2019-04" db="EMBL/GenBank/DDBJ databases">
        <title>Genome sequencing of Clostridium botulinum Groups I-IV and Clostridium butyricum.</title>
        <authorList>
            <person name="Brunt J."/>
            <person name="Van Vliet A.H.M."/>
            <person name="Stringer S.C."/>
            <person name="Carter A.T."/>
            <person name="Peck M.W."/>
        </authorList>
    </citation>
    <scope>NUCLEOTIDE SEQUENCE [LARGE SCALE GENOMIC DNA]</scope>
    <source>
        <strain evidence="6 9">1605</strain>
        <strain evidence="7 8">CB-K-33E</strain>
    </source>
</reference>
<comment type="cofactor">
    <cofactor evidence="1">
        <name>Mg(2+)</name>
        <dbReference type="ChEBI" id="CHEBI:18420"/>
    </cofactor>
</comment>
<dbReference type="EC" id="3.6.1.1" evidence="2"/>
<keyword evidence="5" id="KW-0460">Magnesium</keyword>
<dbReference type="Proteomes" id="UP000473681">
    <property type="component" value="Unassembled WGS sequence"/>
</dbReference>
<protein>
    <recommendedName>
        <fullName evidence="2">inorganic diphosphatase</fullName>
        <ecNumber evidence="2">3.6.1.1</ecNumber>
    </recommendedName>
</protein>
<dbReference type="GO" id="GO:0006796">
    <property type="term" value="P:phosphate-containing compound metabolic process"/>
    <property type="evidence" value="ECO:0007669"/>
    <property type="project" value="InterPro"/>
</dbReference>
<gene>
    <name evidence="6" type="ORF">FC774_05210</name>
    <name evidence="7" type="ORF">FDB51_15640</name>
</gene>
<keyword evidence="3" id="KW-0479">Metal-binding</keyword>
<evidence type="ECO:0000256" key="4">
    <source>
        <dbReference type="ARBA" id="ARBA00022801"/>
    </source>
</evidence>
<dbReference type="InterPro" id="IPR036649">
    <property type="entry name" value="Pyrophosphatase_sf"/>
</dbReference>
<dbReference type="GO" id="GO:0004427">
    <property type="term" value="F:inorganic diphosphate phosphatase activity"/>
    <property type="evidence" value="ECO:0007669"/>
    <property type="project" value="UniProtKB-EC"/>
</dbReference>
<proteinExistence type="predicted"/>
<evidence type="ECO:0000256" key="1">
    <source>
        <dbReference type="ARBA" id="ARBA00001946"/>
    </source>
</evidence>
<evidence type="ECO:0000256" key="5">
    <source>
        <dbReference type="ARBA" id="ARBA00022842"/>
    </source>
</evidence>
<keyword evidence="4" id="KW-0378">Hydrolase</keyword>
<dbReference type="Gene3D" id="3.90.80.10">
    <property type="entry name" value="Inorganic pyrophosphatase"/>
    <property type="match status" value="1"/>
</dbReference>